<dbReference type="Proteomes" id="UP000030664">
    <property type="component" value="Unassembled WGS sequence"/>
</dbReference>
<dbReference type="eggNOG" id="COG1732">
    <property type="taxonomic scope" value="Bacteria"/>
</dbReference>
<name>A0A0B0DD25_9MICC</name>
<feature type="chain" id="PRO_5039207205" evidence="2">
    <location>
        <begin position="24"/>
        <end position="328"/>
    </location>
</feature>
<evidence type="ECO:0000313" key="5">
    <source>
        <dbReference type="Proteomes" id="UP000030664"/>
    </source>
</evidence>
<evidence type="ECO:0000259" key="3">
    <source>
        <dbReference type="Pfam" id="PF04069"/>
    </source>
</evidence>
<sequence>MTPSPSTQRTRVAHRVLRPAAWAAVTATAVFALTACGGGSDPLAENSGDAASGGSSDAVTVGSADFPESQVIAELYAGVLRDAGVTVETKPGIGAREAYVGAVKDGSVDVVPDYSGNLLLFADKDATAASAEDIMKALPSALEGQQLSVLDPSRAENKDALVVTQATAEKYGLTSIEDLSSVCGDLVMAGPPEFQERAYGVDGLKQKYDCSFKSFQPINDGGGPLTVQALTQDDAQVADIFTTTPAIQDQHLTVLEDPKNNFIAQQVLPLTAPDRLPQNAVDALNEFSTKLTTQDLIDLNRKVSGDQQQNPADAAKQWLSDHGYEKAS</sequence>
<dbReference type="Gene3D" id="3.40.190.120">
    <property type="entry name" value="Osmoprotection protein (prox), domain 2"/>
    <property type="match status" value="1"/>
</dbReference>
<evidence type="ECO:0000256" key="1">
    <source>
        <dbReference type="SAM" id="MobiDB-lite"/>
    </source>
</evidence>
<reference evidence="4 5" key="1">
    <citation type="submission" date="2014-09" db="EMBL/GenBank/DDBJ databases">
        <title>High-quality draft genome sequence of Kocuria marina SO9-6, an actinobacterium isolated from a copper mine.</title>
        <authorList>
            <person name="Castro D.B."/>
            <person name="Pereira L.B."/>
            <person name="Silva M.V."/>
            <person name="Silva B.P."/>
            <person name="Zanardi B.R."/>
            <person name="Carlos C."/>
            <person name="Belgini D.R."/>
            <person name="Limache E.G."/>
            <person name="Lacerda G.V."/>
            <person name="Nery M.B."/>
            <person name="Gomes M.B."/>
            <person name="Souza S."/>
            <person name="Silva T.M."/>
            <person name="Rodrigues V.D."/>
            <person name="Paulino L.C."/>
            <person name="Vicentini R."/>
            <person name="Ferraz L.F."/>
            <person name="Ottoboni L.M."/>
        </authorList>
    </citation>
    <scope>NUCLEOTIDE SEQUENCE [LARGE SCALE GENOMIC DNA]</scope>
    <source>
        <strain evidence="4 5">SO9-6</strain>
    </source>
</reference>
<organism evidence="4 5">
    <name type="scientific">Kocuria marina</name>
    <dbReference type="NCBI Taxonomy" id="223184"/>
    <lineage>
        <taxon>Bacteria</taxon>
        <taxon>Bacillati</taxon>
        <taxon>Actinomycetota</taxon>
        <taxon>Actinomycetes</taxon>
        <taxon>Micrococcales</taxon>
        <taxon>Micrococcaceae</taxon>
        <taxon>Kocuria</taxon>
    </lineage>
</organism>
<accession>A0A0B0DD25</accession>
<dbReference type="GO" id="GO:0022857">
    <property type="term" value="F:transmembrane transporter activity"/>
    <property type="evidence" value="ECO:0007669"/>
    <property type="project" value="InterPro"/>
</dbReference>
<comment type="caution">
    <text evidence="4">The sequence shown here is derived from an EMBL/GenBank/DDBJ whole genome shotgun (WGS) entry which is preliminary data.</text>
</comment>
<dbReference type="EMBL" id="JROM01000017">
    <property type="protein sequence ID" value="KHE74670.1"/>
    <property type="molecule type" value="Genomic_DNA"/>
</dbReference>
<protein>
    <submittedName>
        <fullName evidence="4">Glycine/betaine ABC transporter substrate-binding protein</fullName>
    </submittedName>
</protein>
<evidence type="ECO:0000313" key="4">
    <source>
        <dbReference type="EMBL" id="KHE74670.1"/>
    </source>
</evidence>
<dbReference type="Gene3D" id="3.40.190.10">
    <property type="entry name" value="Periplasmic binding protein-like II"/>
    <property type="match status" value="1"/>
</dbReference>
<feature type="region of interest" description="Disordered" evidence="1">
    <location>
        <begin position="302"/>
        <end position="328"/>
    </location>
</feature>
<dbReference type="RefSeq" id="WP_035962730.1">
    <property type="nucleotide sequence ID" value="NZ_JAQDPS010000014.1"/>
</dbReference>
<feature type="signal peptide" evidence="2">
    <location>
        <begin position="1"/>
        <end position="23"/>
    </location>
</feature>
<keyword evidence="2" id="KW-0732">Signal</keyword>
<gene>
    <name evidence="4" type="ORF">AS25_05135</name>
</gene>
<dbReference type="CDD" id="cd13606">
    <property type="entry name" value="PBP2_ProX_like"/>
    <property type="match status" value="1"/>
</dbReference>
<evidence type="ECO:0000256" key="2">
    <source>
        <dbReference type="SAM" id="SignalP"/>
    </source>
</evidence>
<dbReference type="SUPFAM" id="SSF53850">
    <property type="entry name" value="Periplasmic binding protein-like II"/>
    <property type="match status" value="1"/>
</dbReference>
<feature type="domain" description="ABC-type glycine betaine transport system substrate-binding" evidence="3">
    <location>
        <begin position="58"/>
        <end position="320"/>
    </location>
</feature>
<dbReference type="Pfam" id="PF04069">
    <property type="entry name" value="OpuAC"/>
    <property type="match status" value="1"/>
</dbReference>
<proteinExistence type="predicted"/>
<dbReference type="AlphaFoldDB" id="A0A0B0DD25"/>
<dbReference type="InterPro" id="IPR007210">
    <property type="entry name" value="ABC_Gly_betaine_transp_sub-bd"/>
</dbReference>
<dbReference type="GO" id="GO:0043190">
    <property type="term" value="C:ATP-binding cassette (ABC) transporter complex"/>
    <property type="evidence" value="ECO:0007669"/>
    <property type="project" value="InterPro"/>
</dbReference>
<dbReference type="STRING" id="223184.AS25_05135"/>